<keyword evidence="3" id="KW-1185">Reference proteome</keyword>
<dbReference type="EMBL" id="SMUV01000056">
    <property type="protein sequence ID" value="TDK50429.1"/>
    <property type="molecule type" value="Genomic_DNA"/>
</dbReference>
<reference evidence="2 3" key="1">
    <citation type="submission" date="2019-03" db="EMBL/GenBank/DDBJ databases">
        <title>Ruegeria lutea sp. nov., a novel strain, isolated from marine sediment, the Masan Bay, South Korea.</title>
        <authorList>
            <person name="Kim J."/>
            <person name="Kim D.-Y."/>
            <person name="Lee S.-S."/>
        </authorList>
    </citation>
    <scope>NUCLEOTIDE SEQUENCE [LARGE SCALE GENOMIC DNA]</scope>
    <source>
        <strain evidence="2 3">318-1</strain>
    </source>
</reference>
<dbReference type="AlphaFoldDB" id="A0A4R5VE40"/>
<organism evidence="2 3">
    <name type="scientific">Antarcticimicrobium luteum</name>
    <dbReference type="NCBI Taxonomy" id="2547397"/>
    <lineage>
        <taxon>Bacteria</taxon>
        <taxon>Pseudomonadati</taxon>
        <taxon>Pseudomonadota</taxon>
        <taxon>Alphaproteobacteria</taxon>
        <taxon>Rhodobacterales</taxon>
        <taxon>Paracoccaceae</taxon>
        <taxon>Antarcticimicrobium</taxon>
    </lineage>
</organism>
<accession>A0A4R5VE40</accession>
<dbReference type="Pfam" id="PF13271">
    <property type="entry name" value="DUF4062"/>
    <property type="match status" value="1"/>
</dbReference>
<sequence length="337" mass="37875">MSEKRYQVFISSTYEDLKEERKAVEQTIIRAGDFPVGMEAFPAADEEQFEFIKTIISQCDYYVLIIAGRYGSLAPDGKSYTEKEYDYAVEIGVPVLVMLRDERGELPANKTEDHPEKRAKLEAFIATVSDGRLRKGWTTTDGLKLAIREALDYAKATKHRPGWIRGDQSSSQETLERLVAVQEENERLKQVLAEAKPQVAVPENLAGLDTFITLTGKYSHTRPGQYSSTTSSIEIATSLGEIFELLAPHLMQAKPDRTVGPIICEGVWRRFNTGNRSGRSFVMTDELFQTIKIQLMALNLVSVKTAKTVGGGVNLFWSLTDMGMQEMVRRRAMTTEQ</sequence>
<dbReference type="Proteomes" id="UP000295301">
    <property type="component" value="Unassembled WGS sequence"/>
</dbReference>
<name>A0A4R5VE40_9RHOB</name>
<evidence type="ECO:0000313" key="2">
    <source>
        <dbReference type="EMBL" id="TDK50429.1"/>
    </source>
</evidence>
<comment type="caution">
    <text evidence="2">The sequence shown here is derived from an EMBL/GenBank/DDBJ whole genome shotgun (WGS) entry which is preliminary data.</text>
</comment>
<dbReference type="InterPro" id="IPR025139">
    <property type="entry name" value="DUF4062"/>
</dbReference>
<protein>
    <submittedName>
        <fullName evidence="2">DUF4062 domain-containing protein</fullName>
    </submittedName>
</protein>
<dbReference type="OrthoDB" id="72299at2"/>
<evidence type="ECO:0000313" key="3">
    <source>
        <dbReference type="Proteomes" id="UP000295301"/>
    </source>
</evidence>
<dbReference type="RefSeq" id="WP_133358897.1">
    <property type="nucleotide sequence ID" value="NZ_SMUV01000056.1"/>
</dbReference>
<proteinExistence type="predicted"/>
<gene>
    <name evidence="2" type="ORF">E1832_06340</name>
</gene>
<feature type="domain" description="DUF4062" evidence="1">
    <location>
        <begin position="7"/>
        <end position="88"/>
    </location>
</feature>
<evidence type="ECO:0000259" key="1">
    <source>
        <dbReference type="Pfam" id="PF13271"/>
    </source>
</evidence>